<keyword evidence="4" id="KW-1185">Reference proteome</keyword>
<evidence type="ECO:0000256" key="2">
    <source>
        <dbReference type="SAM" id="Phobius"/>
    </source>
</evidence>
<dbReference type="AlphaFoldDB" id="A0A2T0SBC5"/>
<feature type="region of interest" description="Disordered" evidence="1">
    <location>
        <begin position="75"/>
        <end position="119"/>
    </location>
</feature>
<feature type="compositionally biased region" description="Low complexity" evidence="1">
    <location>
        <begin position="81"/>
        <end position="119"/>
    </location>
</feature>
<dbReference type="EMBL" id="PVZG01000004">
    <property type="protein sequence ID" value="PRY30729.1"/>
    <property type="molecule type" value="Genomic_DNA"/>
</dbReference>
<comment type="caution">
    <text evidence="3">The sequence shown here is derived from an EMBL/GenBank/DDBJ whole genome shotgun (WGS) entry which is preliminary data.</text>
</comment>
<protein>
    <recommendedName>
        <fullName evidence="5">PepSY domain-containing protein</fullName>
    </recommendedName>
</protein>
<gene>
    <name evidence="3" type="ORF">CLV70_104281</name>
</gene>
<evidence type="ECO:0000256" key="1">
    <source>
        <dbReference type="SAM" id="MobiDB-lite"/>
    </source>
</evidence>
<organism evidence="3 4">
    <name type="scientific">Pseudosporangium ferrugineum</name>
    <dbReference type="NCBI Taxonomy" id="439699"/>
    <lineage>
        <taxon>Bacteria</taxon>
        <taxon>Bacillati</taxon>
        <taxon>Actinomycetota</taxon>
        <taxon>Actinomycetes</taxon>
        <taxon>Micromonosporales</taxon>
        <taxon>Micromonosporaceae</taxon>
        <taxon>Pseudosporangium</taxon>
    </lineage>
</organism>
<name>A0A2T0SBC5_9ACTN</name>
<keyword evidence="2" id="KW-1133">Transmembrane helix</keyword>
<evidence type="ECO:0008006" key="5">
    <source>
        <dbReference type="Google" id="ProtNLM"/>
    </source>
</evidence>
<sequence>MRPGPRQGWAWDPSAGAGGAVPIRMNRLILGGVATGGSGILAVAGALLLIDPFSARGAADPAGLSVPPGLVAPVGPIPSHPATTSPATTAPTAKPSTARPPAAKPSAAKSPAPSRSAHGVDAAGAAAIVGGRFAGAKIIETEREEDGWELTFLWGGVENEVHVDPRTGRLFDHEVEDD</sequence>
<proteinExistence type="predicted"/>
<evidence type="ECO:0000313" key="4">
    <source>
        <dbReference type="Proteomes" id="UP000239209"/>
    </source>
</evidence>
<feature type="transmembrane region" description="Helical" evidence="2">
    <location>
        <begin position="28"/>
        <end position="50"/>
    </location>
</feature>
<dbReference type="Proteomes" id="UP000239209">
    <property type="component" value="Unassembled WGS sequence"/>
</dbReference>
<keyword evidence="2" id="KW-0812">Transmembrane</keyword>
<reference evidence="3 4" key="1">
    <citation type="submission" date="2018-03" db="EMBL/GenBank/DDBJ databases">
        <title>Genomic Encyclopedia of Archaeal and Bacterial Type Strains, Phase II (KMG-II): from individual species to whole genera.</title>
        <authorList>
            <person name="Goeker M."/>
        </authorList>
    </citation>
    <scope>NUCLEOTIDE SEQUENCE [LARGE SCALE GENOMIC DNA]</scope>
    <source>
        <strain evidence="3 4">DSM 45348</strain>
    </source>
</reference>
<evidence type="ECO:0000313" key="3">
    <source>
        <dbReference type="EMBL" id="PRY30729.1"/>
    </source>
</evidence>
<accession>A0A2T0SBC5</accession>
<keyword evidence="2" id="KW-0472">Membrane</keyword>